<proteinExistence type="predicted"/>
<name>A0ABP2AC62_9HYPH</name>
<dbReference type="Proteomes" id="UP000182178">
    <property type="component" value="Unassembled WGS sequence"/>
</dbReference>
<comment type="caution">
    <text evidence="1">The sequence shown here is derived from an EMBL/GenBank/DDBJ whole genome shotgun (WGS) entry which is preliminary data.</text>
</comment>
<keyword evidence="2" id="KW-1185">Reference proteome</keyword>
<protein>
    <submittedName>
        <fullName evidence="1">Uncharacterized protein</fullName>
    </submittedName>
</protein>
<sequence length="179" mass="19888">MNQLRDYEDETAATALSAHAPFVVECLRDYAQLLRDGAVDGAGRYFPAEIDATADRIEAGAQPADPTVPITARYTNWRGETRERVFIPQRVYFGSNEWHPEPQVLIDAIDCETGNARTFAAAGFAAPAAEPVADWSDVASQIIGEIEQRFPNWRSYRDLIDCIDCTLHDLRSRAAEAGR</sequence>
<dbReference type="EMBL" id="CYHC01000010">
    <property type="protein sequence ID" value="CUA89812.1"/>
    <property type="molecule type" value="Genomic_DNA"/>
</dbReference>
<evidence type="ECO:0000313" key="2">
    <source>
        <dbReference type="Proteomes" id="UP000182178"/>
    </source>
</evidence>
<organism evidence="1 2">
    <name type="scientific">Chelatococcus sambhunathii</name>
    <dbReference type="NCBI Taxonomy" id="363953"/>
    <lineage>
        <taxon>Bacteria</taxon>
        <taxon>Pseudomonadati</taxon>
        <taxon>Pseudomonadota</taxon>
        <taxon>Alphaproteobacteria</taxon>
        <taxon>Hyphomicrobiales</taxon>
        <taxon>Chelatococcaceae</taxon>
        <taxon>Chelatococcus</taxon>
    </lineage>
</organism>
<evidence type="ECO:0000313" key="1">
    <source>
        <dbReference type="EMBL" id="CUA89812.1"/>
    </source>
</evidence>
<reference evidence="1 2" key="1">
    <citation type="submission" date="2015-08" db="EMBL/GenBank/DDBJ databases">
        <authorList>
            <person name="Varghese N."/>
        </authorList>
    </citation>
    <scope>NUCLEOTIDE SEQUENCE [LARGE SCALE GENOMIC DNA]</scope>
    <source>
        <strain evidence="1 2">DSM 18167</strain>
    </source>
</reference>
<gene>
    <name evidence="1" type="ORF">Ga0061061_1107</name>
</gene>
<accession>A0ABP2AC62</accession>
<dbReference type="RefSeq" id="WP_055460421.1">
    <property type="nucleotide sequence ID" value="NZ_CYHC01000010.1"/>
</dbReference>